<accession>A0A6A4I1T6</accession>
<dbReference type="EMBL" id="ML769428">
    <property type="protein sequence ID" value="KAE9403167.1"/>
    <property type="molecule type" value="Genomic_DNA"/>
</dbReference>
<dbReference type="Proteomes" id="UP000799118">
    <property type="component" value="Unassembled WGS sequence"/>
</dbReference>
<gene>
    <name evidence="2" type="ORF">BT96DRAFT_990613</name>
</gene>
<keyword evidence="3" id="KW-1185">Reference proteome</keyword>
<feature type="coiled-coil region" evidence="1">
    <location>
        <begin position="139"/>
        <end position="238"/>
    </location>
</feature>
<dbReference type="Gene3D" id="1.10.287.1490">
    <property type="match status" value="1"/>
</dbReference>
<evidence type="ECO:0000313" key="2">
    <source>
        <dbReference type="EMBL" id="KAE9403167.1"/>
    </source>
</evidence>
<evidence type="ECO:0000313" key="3">
    <source>
        <dbReference type="Proteomes" id="UP000799118"/>
    </source>
</evidence>
<evidence type="ECO:0000256" key="1">
    <source>
        <dbReference type="SAM" id="Coils"/>
    </source>
</evidence>
<protein>
    <submittedName>
        <fullName evidence="2">Uncharacterized protein</fullName>
    </submittedName>
</protein>
<sequence length="432" mass="48059">MSVSSPIDIDTFSPQYTPSSLPATFEVDEAVGKAPLDDITSGGSTAPKELVVSFASIPEAAQVALVSALTEIDSQFGSFFDIQSQAISDRQAHALEVNELKTKLQEVTERDGRSKLAYTRVVGDLRLAQRTIRSRAQDFVKQEARVDSLRRELRDYNSRLESSKEELSRTADERDKLFEEVGFLQKRIDQQSPVEMLAKLEMENERMAQALVEANVQVSSLQDELNTTVRRQEELQGEISTLSASLSECVRERGELARSVLILHRLDLLPFHMYLDEDIDHLRAYLQSLDGRSFDSRSLFDFIIDLLNGLSSVVSAGLDGHVSIQNNLARPPVAWNYASLFSSETGPSAFDIAGQEGTMLRPDLHHLAYPTFDPEPSPSPVTSVVNWEYLNTMLYDPGFRASSAPPELPIIIESFDDASMFTDDLSESSGEI</sequence>
<organism evidence="2 3">
    <name type="scientific">Gymnopus androsaceus JB14</name>
    <dbReference type="NCBI Taxonomy" id="1447944"/>
    <lineage>
        <taxon>Eukaryota</taxon>
        <taxon>Fungi</taxon>
        <taxon>Dikarya</taxon>
        <taxon>Basidiomycota</taxon>
        <taxon>Agaricomycotina</taxon>
        <taxon>Agaricomycetes</taxon>
        <taxon>Agaricomycetidae</taxon>
        <taxon>Agaricales</taxon>
        <taxon>Marasmiineae</taxon>
        <taxon>Omphalotaceae</taxon>
        <taxon>Gymnopus</taxon>
    </lineage>
</organism>
<dbReference type="AlphaFoldDB" id="A0A6A4I1T6"/>
<reference evidence="2" key="1">
    <citation type="journal article" date="2019" name="Environ. Microbiol.">
        <title>Fungal ecological strategies reflected in gene transcription - a case study of two litter decomposers.</title>
        <authorList>
            <person name="Barbi F."/>
            <person name="Kohler A."/>
            <person name="Barry K."/>
            <person name="Baskaran P."/>
            <person name="Daum C."/>
            <person name="Fauchery L."/>
            <person name="Ihrmark K."/>
            <person name="Kuo A."/>
            <person name="LaButti K."/>
            <person name="Lipzen A."/>
            <person name="Morin E."/>
            <person name="Grigoriev I.V."/>
            <person name="Henrissat B."/>
            <person name="Lindahl B."/>
            <person name="Martin F."/>
        </authorList>
    </citation>
    <scope>NUCLEOTIDE SEQUENCE</scope>
    <source>
        <strain evidence="2">JB14</strain>
    </source>
</reference>
<proteinExistence type="predicted"/>
<keyword evidence="1" id="KW-0175">Coiled coil</keyword>
<name>A0A6A4I1T6_9AGAR</name>